<evidence type="ECO:0000313" key="2">
    <source>
        <dbReference type="Proteomes" id="UP000821845"/>
    </source>
</evidence>
<comment type="caution">
    <text evidence="1">The sequence shown here is derived from an EMBL/GenBank/DDBJ whole genome shotgun (WGS) entry which is preliminary data.</text>
</comment>
<sequence length="116" mass="12742">MRDSVRLGCSFWSANGVAYVMAQPVVPAKKRAGGGGLPFREGYFHAEMGPSRTLADIHASARTVPFAPAAAVLVPAACVELRPRQISRTADPRHRRRFMVRSRCLPPVPRWPLPLP</sequence>
<proteinExistence type="predicted"/>
<keyword evidence="2" id="KW-1185">Reference proteome</keyword>
<gene>
    <name evidence="1" type="ORF">HPB50_020152</name>
</gene>
<reference evidence="1" key="1">
    <citation type="submission" date="2020-05" db="EMBL/GenBank/DDBJ databases">
        <title>Large-scale comparative analyses of tick genomes elucidate their genetic diversity and vector capacities.</title>
        <authorList>
            <person name="Jia N."/>
            <person name="Wang J."/>
            <person name="Shi W."/>
            <person name="Du L."/>
            <person name="Sun Y."/>
            <person name="Zhan W."/>
            <person name="Jiang J."/>
            <person name="Wang Q."/>
            <person name="Zhang B."/>
            <person name="Ji P."/>
            <person name="Sakyi L.B."/>
            <person name="Cui X."/>
            <person name="Yuan T."/>
            <person name="Jiang B."/>
            <person name="Yang W."/>
            <person name="Lam T.T.-Y."/>
            <person name="Chang Q."/>
            <person name="Ding S."/>
            <person name="Wang X."/>
            <person name="Zhu J."/>
            <person name="Ruan X."/>
            <person name="Zhao L."/>
            <person name="Wei J."/>
            <person name="Que T."/>
            <person name="Du C."/>
            <person name="Cheng J."/>
            <person name="Dai P."/>
            <person name="Han X."/>
            <person name="Huang E."/>
            <person name="Gao Y."/>
            <person name="Liu J."/>
            <person name="Shao H."/>
            <person name="Ye R."/>
            <person name="Li L."/>
            <person name="Wei W."/>
            <person name="Wang X."/>
            <person name="Wang C."/>
            <person name="Yang T."/>
            <person name="Huo Q."/>
            <person name="Li W."/>
            <person name="Guo W."/>
            <person name="Chen H."/>
            <person name="Zhou L."/>
            <person name="Ni X."/>
            <person name="Tian J."/>
            <person name="Zhou Y."/>
            <person name="Sheng Y."/>
            <person name="Liu T."/>
            <person name="Pan Y."/>
            <person name="Xia L."/>
            <person name="Li J."/>
            <person name="Zhao F."/>
            <person name="Cao W."/>
        </authorList>
    </citation>
    <scope>NUCLEOTIDE SEQUENCE</scope>
    <source>
        <strain evidence="1">Hyas-2018</strain>
    </source>
</reference>
<accession>A0ACB7TKZ5</accession>
<evidence type="ECO:0000313" key="1">
    <source>
        <dbReference type="EMBL" id="KAH6947575.1"/>
    </source>
</evidence>
<organism evidence="1 2">
    <name type="scientific">Hyalomma asiaticum</name>
    <name type="common">Tick</name>
    <dbReference type="NCBI Taxonomy" id="266040"/>
    <lineage>
        <taxon>Eukaryota</taxon>
        <taxon>Metazoa</taxon>
        <taxon>Ecdysozoa</taxon>
        <taxon>Arthropoda</taxon>
        <taxon>Chelicerata</taxon>
        <taxon>Arachnida</taxon>
        <taxon>Acari</taxon>
        <taxon>Parasitiformes</taxon>
        <taxon>Ixodida</taxon>
        <taxon>Ixodoidea</taxon>
        <taxon>Ixodidae</taxon>
        <taxon>Hyalomminae</taxon>
        <taxon>Hyalomma</taxon>
    </lineage>
</organism>
<name>A0ACB7TKZ5_HYAAI</name>
<dbReference type="Proteomes" id="UP000821845">
    <property type="component" value="Chromosome 1"/>
</dbReference>
<protein>
    <submittedName>
        <fullName evidence="1">Uncharacterized protein</fullName>
    </submittedName>
</protein>
<dbReference type="EMBL" id="CM023481">
    <property type="protein sequence ID" value="KAH6947575.1"/>
    <property type="molecule type" value="Genomic_DNA"/>
</dbReference>